<evidence type="ECO:0000256" key="1">
    <source>
        <dbReference type="ARBA" id="ARBA00000085"/>
    </source>
</evidence>
<dbReference type="RefSeq" id="WP_184638129.1">
    <property type="nucleotide sequence ID" value="NZ_JACHLY010000001.1"/>
</dbReference>
<dbReference type="InterPro" id="IPR050428">
    <property type="entry name" value="TCS_sensor_his_kinase"/>
</dbReference>
<dbReference type="InterPro" id="IPR036890">
    <property type="entry name" value="HATPase_C_sf"/>
</dbReference>
<comment type="catalytic activity">
    <reaction evidence="1">
        <text>ATP + protein L-histidine = ADP + protein N-phospho-L-histidine.</text>
        <dbReference type="EC" id="2.7.13.3"/>
    </reaction>
</comment>
<keyword evidence="7" id="KW-0812">Transmembrane</keyword>
<feature type="compositionally biased region" description="Basic and acidic residues" evidence="6">
    <location>
        <begin position="789"/>
        <end position="798"/>
    </location>
</feature>
<keyword evidence="3" id="KW-0597">Phosphoprotein</keyword>
<evidence type="ECO:0000256" key="4">
    <source>
        <dbReference type="ARBA" id="ARBA00022679"/>
    </source>
</evidence>
<reference evidence="9 10" key="1">
    <citation type="submission" date="2020-08" db="EMBL/GenBank/DDBJ databases">
        <title>Sequencing the genomes of 1000 actinobacteria strains.</title>
        <authorList>
            <person name="Klenk H.-P."/>
        </authorList>
    </citation>
    <scope>NUCLEOTIDE SEQUENCE [LARGE SCALE GENOMIC DNA]</scope>
    <source>
        <strain evidence="9 10">DSM 44593</strain>
    </source>
</reference>
<dbReference type="Gene3D" id="3.30.565.10">
    <property type="entry name" value="Histidine kinase-like ATPase, C-terminal domain"/>
    <property type="match status" value="1"/>
</dbReference>
<gene>
    <name evidence="9" type="ORF">HNR25_004347</name>
</gene>
<dbReference type="AlphaFoldDB" id="A0A841EC86"/>
<keyword evidence="5" id="KW-0418">Kinase</keyword>
<keyword evidence="4" id="KW-0808">Transferase</keyword>
<dbReference type="SMART" id="SM00387">
    <property type="entry name" value="HATPase_c"/>
    <property type="match status" value="1"/>
</dbReference>
<evidence type="ECO:0000256" key="2">
    <source>
        <dbReference type="ARBA" id="ARBA00012438"/>
    </source>
</evidence>
<dbReference type="PANTHER" id="PTHR45436:SF5">
    <property type="entry name" value="SENSOR HISTIDINE KINASE TRCS"/>
    <property type="match status" value="1"/>
</dbReference>
<feature type="domain" description="Histidine kinase/HSP90-like ATPase" evidence="8">
    <location>
        <begin position="529"/>
        <end position="642"/>
    </location>
</feature>
<dbReference type="GO" id="GO:0004673">
    <property type="term" value="F:protein histidine kinase activity"/>
    <property type="evidence" value="ECO:0007669"/>
    <property type="project" value="UniProtKB-EC"/>
</dbReference>
<evidence type="ECO:0000256" key="6">
    <source>
        <dbReference type="SAM" id="MobiDB-lite"/>
    </source>
</evidence>
<dbReference type="EMBL" id="JACHLY010000001">
    <property type="protein sequence ID" value="MBB6000596.1"/>
    <property type="molecule type" value="Genomic_DNA"/>
</dbReference>
<evidence type="ECO:0000256" key="5">
    <source>
        <dbReference type="ARBA" id="ARBA00022777"/>
    </source>
</evidence>
<evidence type="ECO:0000259" key="8">
    <source>
        <dbReference type="SMART" id="SM00387"/>
    </source>
</evidence>
<evidence type="ECO:0000256" key="3">
    <source>
        <dbReference type="ARBA" id="ARBA00022553"/>
    </source>
</evidence>
<dbReference type="PANTHER" id="PTHR45436">
    <property type="entry name" value="SENSOR HISTIDINE KINASE YKOH"/>
    <property type="match status" value="1"/>
</dbReference>
<dbReference type="InterPro" id="IPR003594">
    <property type="entry name" value="HATPase_dom"/>
</dbReference>
<dbReference type="GO" id="GO:0000160">
    <property type="term" value="P:phosphorelay signal transduction system"/>
    <property type="evidence" value="ECO:0007669"/>
    <property type="project" value="TreeGrafter"/>
</dbReference>
<dbReference type="EC" id="2.7.13.3" evidence="2"/>
<feature type="compositionally biased region" description="Acidic residues" evidence="6">
    <location>
        <begin position="813"/>
        <end position="824"/>
    </location>
</feature>
<keyword evidence="10" id="KW-1185">Reference proteome</keyword>
<dbReference type="GO" id="GO:0005886">
    <property type="term" value="C:plasma membrane"/>
    <property type="evidence" value="ECO:0007669"/>
    <property type="project" value="TreeGrafter"/>
</dbReference>
<keyword evidence="7" id="KW-0472">Membrane</keyword>
<protein>
    <recommendedName>
        <fullName evidence="2">histidine kinase</fullName>
        <ecNumber evidence="2">2.7.13.3</ecNumber>
    </recommendedName>
</protein>
<organism evidence="9 10">
    <name type="scientific">Streptomonospora salina</name>
    <dbReference type="NCBI Taxonomy" id="104205"/>
    <lineage>
        <taxon>Bacteria</taxon>
        <taxon>Bacillati</taxon>
        <taxon>Actinomycetota</taxon>
        <taxon>Actinomycetes</taxon>
        <taxon>Streptosporangiales</taxon>
        <taxon>Nocardiopsidaceae</taxon>
        <taxon>Streptomonospora</taxon>
    </lineage>
</organism>
<evidence type="ECO:0000256" key="7">
    <source>
        <dbReference type="SAM" id="Phobius"/>
    </source>
</evidence>
<accession>A0A841EC86</accession>
<dbReference type="Pfam" id="PF02518">
    <property type="entry name" value="HATPase_c"/>
    <property type="match status" value="1"/>
</dbReference>
<comment type="caution">
    <text evidence="9">The sequence shown here is derived from an EMBL/GenBank/DDBJ whole genome shotgun (WGS) entry which is preliminary data.</text>
</comment>
<sequence>MSEQSGSDRGIRAQLNRIVLIPGITFLALFAVLSTATLTQAISLRIATGDGRTGVHLYRSVVELQRERRLATEYAAAPSQDVGEELRRQTGVTDDVLQDVDARASGLRSHADAGTARIADRYLTGIDGRTDVRNAVTAGESGPRAALGAYDRMIAQGIRLYDSIAHNLDDGPSASAGADAVGLIRAQESFTRGDALLSGAVAAGNLSIGQQTEFASLINDMRGRVEGLSHSLEGDTAQARKGMVDSASWGRVNDLADTVIGYEPDIEVDPVTGAGSRDREAPDGLGDWRSAADDVDADLVDLADAQVRAVMSATDAASTWMFNLALGGGVLSLFAGTVAYGVASRSAARLTARLSRLRADTLSLARDELPRIVRRLSDAEPVDLDTELRRLDHGNDEVGQVADAFNTAQRTAVSAAVKEAETRAGVNRVFLAIAHRNQSLVQRQLQLLDRVEREEDDPDLLEDLFHLDHLATRGRRNAENLIILGGGRPGRRWRNPIPLVDILRGAISETDEYTRVKLRGVPDLSLSGSVVADVIHLVAELVENATAFSPPHTVVHIHSEVVPKGVAVEVEDRGLGMGPSTLDEANATLERAPEFDVMALNQDSRLGLFVVARLAAKHAVSVRLCPSPYGGTRAVVLIPAGLISPSEASAPGRPDAVPAAAHSRGEGDTGAADTSADRRGDVGGADGGRGTEPPAPAPAPAPAGGHDGAALPHRVPAHHGDASGKADAPADPPAAEPSGGGQGPASDASENGGARPSLPRRRRQANLAPQLRQDPAPAGGDTGTADPSGGREPEDARRMMSAFQIGTRRGREESDDAAGPEGDPEPVPAGATDSHHPEPGAAADPVREHHTADPGRDTGRAPRPHEPVGAAGDRAGGRPSGQHTGESE</sequence>
<proteinExistence type="predicted"/>
<evidence type="ECO:0000313" key="10">
    <source>
        <dbReference type="Proteomes" id="UP000578077"/>
    </source>
</evidence>
<dbReference type="SUPFAM" id="SSF55874">
    <property type="entry name" value="ATPase domain of HSP90 chaperone/DNA topoisomerase II/histidine kinase"/>
    <property type="match status" value="1"/>
</dbReference>
<feature type="compositionally biased region" description="Basic and acidic residues" evidence="6">
    <location>
        <begin position="845"/>
        <end position="866"/>
    </location>
</feature>
<name>A0A841EC86_9ACTN</name>
<evidence type="ECO:0000313" key="9">
    <source>
        <dbReference type="EMBL" id="MBB6000596.1"/>
    </source>
</evidence>
<feature type="transmembrane region" description="Helical" evidence="7">
    <location>
        <begin position="18"/>
        <end position="38"/>
    </location>
</feature>
<feature type="region of interest" description="Disordered" evidence="6">
    <location>
        <begin position="646"/>
        <end position="888"/>
    </location>
</feature>
<feature type="compositionally biased region" description="Low complexity" evidence="6">
    <location>
        <begin position="702"/>
        <end position="712"/>
    </location>
</feature>
<keyword evidence="7" id="KW-1133">Transmembrane helix</keyword>
<dbReference type="Pfam" id="PF08376">
    <property type="entry name" value="NIT"/>
    <property type="match status" value="1"/>
</dbReference>
<dbReference type="Proteomes" id="UP000578077">
    <property type="component" value="Unassembled WGS sequence"/>
</dbReference>
<dbReference type="InterPro" id="IPR013587">
    <property type="entry name" value="Nitrate/nitrite_sensing"/>
</dbReference>